<keyword evidence="3" id="KW-1185">Reference proteome</keyword>
<sequence>MVEREVFSDEEEERVFDRSLEGGMDEQLVSVPTAVERLERGARVRVSQDPRSGVEQSPGRGAGAAESRGVTTMKADVDIKTKAKEEPEMKSDVVAGFSARSEGPYTSDRYNSEYYDSQETYDSEYDAEYEQDAVVKSERKPRGFISRYTGPKFDGLTVPRSGGVGVLSVTRVAS</sequence>
<evidence type="ECO:0000313" key="3">
    <source>
        <dbReference type="Proteomes" id="UP000602510"/>
    </source>
</evidence>
<dbReference type="EMBL" id="WSZM01000467">
    <property type="protein sequence ID" value="KAF4032731.1"/>
    <property type="molecule type" value="Genomic_DNA"/>
</dbReference>
<dbReference type="Proteomes" id="UP000602510">
    <property type="component" value="Unassembled WGS sequence"/>
</dbReference>
<protein>
    <submittedName>
        <fullName evidence="2">Uncharacterized protein</fullName>
    </submittedName>
</protein>
<comment type="caution">
    <text evidence="2">The sequence shown here is derived from an EMBL/GenBank/DDBJ whole genome shotgun (WGS) entry which is preliminary data.</text>
</comment>
<name>A0A833S4J5_PHYIN</name>
<gene>
    <name evidence="2" type="ORF">GN244_ATG15377</name>
</gene>
<proteinExistence type="predicted"/>
<evidence type="ECO:0000256" key="1">
    <source>
        <dbReference type="SAM" id="MobiDB-lite"/>
    </source>
</evidence>
<feature type="region of interest" description="Disordered" evidence="1">
    <location>
        <begin position="39"/>
        <end position="119"/>
    </location>
</feature>
<feature type="compositionally biased region" description="Basic and acidic residues" evidence="1">
    <location>
        <begin position="39"/>
        <end position="48"/>
    </location>
</feature>
<evidence type="ECO:0000313" key="2">
    <source>
        <dbReference type="EMBL" id="KAF4032731.1"/>
    </source>
</evidence>
<organism evidence="2 3">
    <name type="scientific">Phytophthora infestans</name>
    <name type="common">Potato late blight agent</name>
    <name type="synonym">Botrytis infestans</name>
    <dbReference type="NCBI Taxonomy" id="4787"/>
    <lineage>
        <taxon>Eukaryota</taxon>
        <taxon>Sar</taxon>
        <taxon>Stramenopiles</taxon>
        <taxon>Oomycota</taxon>
        <taxon>Peronosporomycetes</taxon>
        <taxon>Peronosporales</taxon>
        <taxon>Peronosporaceae</taxon>
        <taxon>Phytophthora</taxon>
    </lineage>
</organism>
<reference evidence="2" key="1">
    <citation type="submission" date="2020-04" db="EMBL/GenBank/DDBJ databases">
        <title>Hybrid Assembly of Korean Phytophthora infestans isolates.</title>
        <authorList>
            <person name="Prokchorchik M."/>
            <person name="Lee Y."/>
            <person name="Seo J."/>
            <person name="Cho J.-H."/>
            <person name="Park Y.-E."/>
            <person name="Jang D.-C."/>
            <person name="Im J.-S."/>
            <person name="Choi J.-G."/>
            <person name="Park H.-J."/>
            <person name="Lee G.-B."/>
            <person name="Lee Y.-G."/>
            <person name="Hong S.-Y."/>
            <person name="Cho K."/>
            <person name="Sohn K.H."/>
        </authorList>
    </citation>
    <scope>NUCLEOTIDE SEQUENCE</scope>
    <source>
        <strain evidence="2">KR_1_A1</strain>
    </source>
</reference>
<accession>A0A833S4J5</accession>
<feature type="compositionally biased region" description="Basic and acidic residues" evidence="1">
    <location>
        <begin position="75"/>
        <end position="91"/>
    </location>
</feature>
<feature type="region of interest" description="Disordered" evidence="1">
    <location>
        <begin position="1"/>
        <end position="21"/>
    </location>
</feature>
<dbReference type="AlphaFoldDB" id="A0A833S4J5"/>